<sequence length="441" mass="51363">MSKPKLNNDEIKNLYNKLYNESLFTPQQRGYEFEKLIEAKLENEKLEPRASYKSKGEQVDGSFFWKGQTFLLEAKWVKPKIPASSIYAFKGKLDGKFHTTSGIYIAVNGYSNDVEDALKFGKSLNILLFDSSDIKLIFNGEVAFLDVLKFKLREAGDTGSLNVPYSLKTKAEKISKENKSDFLTAQLFQQKTTKRKITEDLLIFVEGKSDIQIIDNLLKPIELDFLLTYKIISLEGINNIRQIPSLLNLYATYHQNKAVIVILDDDQATLQIKGIIENVTEQIENSSIPINTKFFFIDEKLKDKLSNEILKNVIFSKNYNKPQLYLELERFINEISYDYYDPEVNIPKESLKSILNRAKWDYENNEIIFPDDYTDRDFTVENLEDLIEFLNEEVINAVQGEMPLEMLKENYFLDYDSEVREHLLAFHKDKLEKLNWNTDEL</sequence>
<name>A0A1M7PB69_9FLAO</name>
<dbReference type="Proteomes" id="UP000184092">
    <property type="component" value="Unassembled WGS sequence"/>
</dbReference>
<dbReference type="SUPFAM" id="SSF52980">
    <property type="entry name" value="Restriction endonuclease-like"/>
    <property type="match status" value="1"/>
</dbReference>
<gene>
    <name evidence="1" type="ORF">SAMN05216269_11513</name>
</gene>
<dbReference type="RefSeq" id="WP_073210783.1">
    <property type="nucleotide sequence ID" value="NZ_FRCL01000015.1"/>
</dbReference>
<dbReference type="OrthoDB" id="1395176at2"/>
<accession>A0A1M7PB69</accession>
<organism evidence="1 2">
    <name type="scientific">Flavobacterium xinjiangense</name>
    <dbReference type="NCBI Taxonomy" id="178356"/>
    <lineage>
        <taxon>Bacteria</taxon>
        <taxon>Pseudomonadati</taxon>
        <taxon>Bacteroidota</taxon>
        <taxon>Flavobacteriia</taxon>
        <taxon>Flavobacteriales</taxon>
        <taxon>Flavobacteriaceae</taxon>
        <taxon>Flavobacterium</taxon>
    </lineage>
</organism>
<proteinExistence type="predicted"/>
<evidence type="ECO:0000313" key="1">
    <source>
        <dbReference type="EMBL" id="SHN13558.1"/>
    </source>
</evidence>
<dbReference type="EMBL" id="FRCL01000015">
    <property type="protein sequence ID" value="SHN13558.1"/>
    <property type="molecule type" value="Genomic_DNA"/>
</dbReference>
<reference evidence="2" key="1">
    <citation type="submission" date="2016-11" db="EMBL/GenBank/DDBJ databases">
        <authorList>
            <person name="Varghese N."/>
            <person name="Submissions S."/>
        </authorList>
    </citation>
    <scope>NUCLEOTIDE SEQUENCE [LARGE SCALE GENOMIC DNA]</scope>
    <source>
        <strain evidence="2">CGMCC 1.2749</strain>
    </source>
</reference>
<keyword evidence="2" id="KW-1185">Reference proteome</keyword>
<evidence type="ECO:0000313" key="2">
    <source>
        <dbReference type="Proteomes" id="UP000184092"/>
    </source>
</evidence>
<dbReference type="AlphaFoldDB" id="A0A1M7PB69"/>
<evidence type="ECO:0008006" key="3">
    <source>
        <dbReference type="Google" id="ProtNLM"/>
    </source>
</evidence>
<dbReference type="InterPro" id="IPR011335">
    <property type="entry name" value="Restrct_endonuc-II-like"/>
</dbReference>
<dbReference type="STRING" id="178356.SAMN05216269_11513"/>
<protein>
    <recommendedName>
        <fullName evidence="3">Restriction endonuclease</fullName>
    </recommendedName>
</protein>